<gene>
    <name evidence="3" type="ORF">MLE19_17700</name>
</gene>
<evidence type="ECO:0000256" key="1">
    <source>
        <dbReference type="SAM" id="Phobius"/>
    </source>
</evidence>
<keyword evidence="1" id="KW-0812">Transmembrane</keyword>
<keyword evidence="1" id="KW-0472">Membrane</keyword>
<dbReference type="RefSeq" id="WP_240719455.1">
    <property type="nucleotide sequence ID" value="NZ_JAKVTW010000016.1"/>
</dbReference>
<dbReference type="Pfam" id="PF06094">
    <property type="entry name" value="GGACT"/>
    <property type="match status" value="1"/>
</dbReference>
<feature type="transmembrane region" description="Helical" evidence="1">
    <location>
        <begin position="6"/>
        <end position="27"/>
    </location>
</feature>
<proteinExistence type="predicted"/>
<dbReference type="CDD" id="cd06661">
    <property type="entry name" value="GGCT_like"/>
    <property type="match status" value="1"/>
</dbReference>
<name>A0ABS9SAM6_9GAMM</name>
<protein>
    <submittedName>
        <fullName evidence="3">Gamma-glutamylcyclotransferase</fullName>
    </submittedName>
</protein>
<reference evidence="3 4" key="1">
    <citation type="submission" date="2022-03" db="EMBL/GenBank/DDBJ databases">
        <title>Genomic signatures underlying metal tolerance in selected Arctic bacterial isolates.</title>
        <authorList>
            <person name="Thomas F.A."/>
            <person name="Venkatachalam S."/>
            <person name="Krishnan K.P."/>
        </authorList>
    </citation>
    <scope>NUCLEOTIDE SEQUENCE [LARGE SCALE GENOMIC DNA]</scope>
    <source>
        <strain evidence="3 4">HM116</strain>
    </source>
</reference>
<comment type="caution">
    <text evidence="3">The sequence shown here is derived from an EMBL/GenBank/DDBJ whole genome shotgun (WGS) entry which is preliminary data.</text>
</comment>
<sequence length="159" mass="17827">MVKTVWFKRLVIFSGAGLLGVAGWLWLTMLSPWFYDRPDGLAKIEQGPHQVFVYGTLRFAPVRLVVMGGMGDPTPAILEGYQRNGLDLSPEPDSNVEGLLLRVDADELARLDRYERLGIRYERVEVTLGNGTSAWVYLRLPERQNALLTYPGLPLALVP</sequence>
<keyword evidence="1" id="KW-1133">Transmembrane helix</keyword>
<dbReference type="Gene3D" id="3.10.490.10">
    <property type="entry name" value="Gamma-glutamyl cyclotransferase-like"/>
    <property type="match status" value="1"/>
</dbReference>
<dbReference type="SUPFAM" id="SSF110857">
    <property type="entry name" value="Gamma-glutamyl cyclotransferase-like"/>
    <property type="match status" value="1"/>
</dbReference>
<dbReference type="Proteomes" id="UP001320609">
    <property type="component" value="Unassembled WGS sequence"/>
</dbReference>
<evidence type="ECO:0000259" key="2">
    <source>
        <dbReference type="Pfam" id="PF06094"/>
    </source>
</evidence>
<dbReference type="InterPro" id="IPR036568">
    <property type="entry name" value="GGCT-like_sf"/>
</dbReference>
<accession>A0ABS9SAM6</accession>
<dbReference type="InterPro" id="IPR013024">
    <property type="entry name" value="GGCT-like"/>
</dbReference>
<dbReference type="EMBL" id="JAKVTW010000016">
    <property type="protein sequence ID" value="MCH4813173.1"/>
    <property type="molecule type" value="Genomic_DNA"/>
</dbReference>
<keyword evidence="4" id="KW-1185">Reference proteome</keyword>
<evidence type="ECO:0000313" key="3">
    <source>
        <dbReference type="EMBL" id="MCH4813173.1"/>
    </source>
</evidence>
<feature type="domain" description="Gamma-glutamylcyclotransferase AIG2-like" evidence="2">
    <location>
        <begin position="51"/>
        <end position="142"/>
    </location>
</feature>
<dbReference type="InterPro" id="IPR009288">
    <property type="entry name" value="AIG2-like_dom"/>
</dbReference>
<evidence type="ECO:0000313" key="4">
    <source>
        <dbReference type="Proteomes" id="UP001320609"/>
    </source>
</evidence>
<organism evidence="3 4">
    <name type="scientific">Vreelandella neptunia</name>
    <dbReference type="NCBI Taxonomy" id="115551"/>
    <lineage>
        <taxon>Bacteria</taxon>
        <taxon>Pseudomonadati</taxon>
        <taxon>Pseudomonadota</taxon>
        <taxon>Gammaproteobacteria</taxon>
        <taxon>Oceanospirillales</taxon>
        <taxon>Halomonadaceae</taxon>
        <taxon>Vreelandella</taxon>
    </lineage>
</organism>